<dbReference type="InterPro" id="IPR008883">
    <property type="entry name" value="UEV_N"/>
</dbReference>
<proteinExistence type="inferred from homology"/>
<dbReference type="Pfam" id="PF05743">
    <property type="entry name" value="UEV"/>
    <property type="match status" value="1"/>
</dbReference>
<dbReference type="SUPFAM" id="SSF140111">
    <property type="entry name" value="Endosomal sorting complex assembly domain"/>
    <property type="match status" value="1"/>
</dbReference>
<dbReference type="Pfam" id="PF09454">
    <property type="entry name" value="Vps23_core"/>
    <property type="match status" value="1"/>
</dbReference>
<dbReference type="GO" id="GO:0000813">
    <property type="term" value="C:ESCRT I complex"/>
    <property type="evidence" value="ECO:0007669"/>
    <property type="project" value="TreeGrafter"/>
</dbReference>
<evidence type="ECO:0000256" key="8">
    <source>
        <dbReference type="SAM" id="Coils"/>
    </source>
</evidence>
<dbReference type="InterPro" id="IPR017916">
    <property type="entry name" value="SB_dom"/>
</dbReference>
<keyword evidence="5 7" id="KW-0653">Protein transport</keyword>
<dbReference type="PROSITE" id="PS51312">
    <property type="entry name" value="SB"/>
    <property type="match status" value="1"/>
</dbReference>
<name>A0AAV9IMY0_9RHOD</name>
<dbReference type="Proteomes" id="UP001300502">
    <property type="component" value="Unassembled WGS sequence"/>
</dbReference>
<feature type="coiled-coil region" evidence="8">
    <location>
        <begin position="207"/>
        <end position="234"/>
    </location>
</feature>
<feature type="compositionally biased region" description="Polar residues" evidence="9">
    <location>
        <begin position="170"/>
        <end position="180"/>
    </location>
</feature>
<evidence type="ECO:0000313" key="12">
    <source>
        <dbReference type="EMBL" id="KAK4528780.1"/>
    </source>
</evidence>
<evidence type="ECO:0000256" key="1">
    <source>
        <dbReference type="ARBA" id="ARBA00004177"/>
    </source>
</evidence>
<evidence type="ECO:0000256" key="3">
    <source>
        <dbReference type="ARBA" id="ARBA00022448"/>
    </source>
</evidence>
<keyword evidence="3 7" id="KW-0813">Transport</keyword>
<evidence type="ECO:0000259" key="10">
    <source>
        <dbReference type="PROSITE" id="PS51312"/>
    </source>
</evidence>
<reference evidence="12 13" key="1">
    <citation type="submission" date="2022-07" db="EMBL/GenBank/DDBJ databases">
        <title>Genome-wide signatures of adaptation to extreme environments.</title>
        <authorList>
            <person name="Cho C.H."/>
            <person name="Yoon H.S."/>
        </authorList>
    </citation>
    <scope>NUCLEOTIDE SEQUENCE [LARGE SCALE GENOMIC DNA]</scope>
    <source>
        <strain evidence="12 13">108.79 E11</strain>
    </source>
</reference>
<comment type="caution">
    <text evidence="12">The sequence shown here is derived from an EMBL/GenBank/DDBJ whole genome shotgun (WGS) entry which is preliminary data.</text>
</comment>
<feature type="domain" description="SB" evidence="10">
    <location>
        <begin position="294"/>
        <end position="361"/>
    </location>
</feature>
<dbReference type="InterPro" id="IPR037202">
    <property type="entry name" value="ESCRT_assembly_dom"/>
</dbReference>
<evidence type="ECO:0000256" key="5">
    <source>
        <dbReference type="ARBA" id="ARBA00022927"/>
    </source>
</evidence>
<evidence type="ECO:0000256" key="9">
    <source>
        <dbReference type="SAM" id="MobiDB-lite"/>
    </source>
</evidence>
<gene>
    <name evidence="12" type="ORF">GAYE_SCF64G6726</name>
</gene>
<dbReference type="InterPro" id="IPR016135">
    <property type="entry name" value="UBQ-conjugating_enzyme/RWD"/>
</dbReference>
<evidence type="ECO:0000313" key="13">
    <source>
        <dbReference type="Proteomes" id="UP001300502"/>
    </source>
</evidence>
<dbReference type="Gene3D" id="3.10.110.10">
    <property type="entry name" value="Ubiquitin Conjugating Enzyme"/>
    <property type="match status" value="1"/>
</dbReference>
<feature type="compositionally biased region" description="Low complexity" evidence="9">
    <location>
        <begin position="157"/>
        <end position="169"/>
    </location>
</feature>
<dbReference type="PROSITE" id="PS51322">
    <property type="entry name" value="UEV"/>
    <property type="match status" value="1"/>
</dbReference>
<dbReference type="SUPFAM" id="SSF54495">
    <property type="entry name" value="UBC-like"/>
    <property type="match status" value="1"/>
</dbReference>
<dbReference type="CDD" id="cd11685">
    <property type="entry name" value="UEV_TSG101-like"/>
    <property type="match status" value="1"/>
</dbReference>
<keyword evidence="13" id="KW-1185">Reference proteome</keyword>
<dbReference type="GO" id="GO:0043130">
    <property type="term" value="F:ubiquitin binding"/>
    <property type="evidence" value="ECO:0007669"/>
    <property type="project" value="TreeGrafter"/>
</dbReference>
<keyword evidence="4" id="KW-0967">Endosome</keyword>
<comment type="similarity">
    <text evidence="2">Belongs to the ubiquitin-conjugating enzyme family. UEV subfamily.</text>
</comment>
<keyword evidence="6 8" id="KW-0175">Coiled coil</keyword>
<dbReference type="InterPro" id="IPR052070">
    <property type="entry name" value="ESCRT-I_UEV_domain"/>
</dbReference>
<sequence>MSALMVNRFSFDRLLLETERSYSRSNHIRIIQDCQEALQQCPTLIARVDTLVHNNGLSSRLICLGGTVGIRYEGKGYNIPVDIWIPEPYPGYPPLVYVTPTPNMYIASEKCAYVDTSGLVMLPYLAHWDPSSYSIAGLIGVLVSVFSANPPVFSKSTCTTTKPRATTTTASLPVSPSSNGRQKKRSPPVQANSAEEEHRRELVTLVSEKVQQKLEDMEQRSRKEISQLAESRQALQKASEAIQEGIDSIAVSRVEAEKEASNVEKTLNDTRKWLRENKHLKGELNIDDIIIFPDSVQRKIVQYRATDAALQDALFLLDEALERGLVEVSVFLKEVRRLAKEQYKCRGMIQHLSRQRRNFSS</sequence>
<accession>A0AAV9IMY0</accession>
<dbReference type="PANTHER" id="PTHR23306">
    <property type="entry name" value="TUMOR SUSCEPTIBILITY GENE 101 PROTEIN-RELATED"/>
    <property type="match status" value="1"/>
</dbReference>
<comment type="subcellular location">
    <subcellularLocation>
        <location evidence="1">Endosome</location>
    </subcellularLocation>
</comment>
<dbReference type="Gene3D" id="6.10.140.820">
    <property type="match status" value="1"/>
</dbReference>
<dbReference type="AlphaFoldDB" id="A0AAV9IMY0"/>
<feature type="domain" description="UEV" evidence="11">
    <location>
        <begin position="5"/>
        <end position="156"/>
    </location>
</feature>
<dbReference type="GO" id="GO:0008333">
    <property type="term" value="P:endosome to lysosome transport"/>
    <property type="evidence" value="ECO:0007669"/>
    <property type="project" value="TreeGrafter"/>
</dbReference>
<evidence type="ECO:0000256" key="6">
    <source>
        <dbReference type="ARBA" id="ARBA00023054"/>
    </source>
</evidence>
<dbReference type="PANTHER" id="PTHR23306:SF3">
    <property type="entry name" value="TUMOR SUPPRESSOR PROTEIN 101"/>
    <property type="match status" value="1"/>
</dbReference>
<evidence type="ECO:0000256" key="4">
    <source>
        <dbReference type="ARBA" id="ARBA00022753"/>
    </source>
</evidence>
<evidence type="ECO:0008006" key="14">
    <source>
        <dbReference type="Google" id="ProtNLM"/>
    </source>
</evidence>
<protein>
    <recommendedName>
        <fullName evidence="14">UEV domain-containing protein</fullName>
    </recommendedName>
</protein>
<feature type="region of interest" description="Disordered" evidence="9">
    <location>
        <begin position="156"/>
        <end position="200"/>
    </location>
</feature>
<evidence type="ECO:0000256" key="2">
    <source>
        <dbReference type="ARBA" id="ARBA00009594"/>
    </source>
</evidence>
<evidence type="ECO:0000259" key="11">
    <source>
        <dbReference type="PROSITE" id="PS51322"/>
    </source>
</evidence>
<organism evidence="12 13">
    <name type="scientific">Galdieria yellowstonensis</name>
    <dbReference type="NCBI Taxonomy" id="3028027"/>
    <lineage>
        <taxon>Eukaryota</taxon>
        <taxon>Rhodophyta</taxon>
        <taxon>Bangiophyceae</taxon>
        <taxon>Galdieriales</taxon>
        <taxon>Galdieriaceae</taxon>
        <taxon>Galdieria</taxon>
    </lineage>
</organism>
<dbReference type="GO" id="GO:0015031">
    <property type="term" value="P:protein transport"/>
    <property type="evidence" value="ECO:0007669"/>
    <property type="project" value="UniProtKB-UniRule"/>
</dbReference>
<dbReference type="EMBL" id="JANCYU010000069">
    <property type="protein sequence ID" value="KAK4528780.1"/>
    <property type="molecule type" value="Genomic_DNA"/>
</dbReference>
<evidence type="ECO:0000256" key="7">
    <source>
        <dbReference type="PROSITE-ProRule" id="PRU00644"/>
    </source>
</evidence>